<evidence type="ECO:0000256" key="1">
    <source>
        <dbReference type="SAM" id="MobiDB-lite"/>
    </source>
</evidence>
<dbReference type="AlphaFoldDB" id="A0A5J9WE46"/>
<accession>A0A5J9WE46</accession>
<reference evidence="2 3" key="1">
    <citation type="journal article" date="2019" name="Sci. Rep.">
        <title>A high-quality genome of Eragrostis curvula grass provides insights into Poaceae evolution and supports new strategies to enhance forage quality.</title>
        <authorList>
            <person name="Carballo J."/>
            <person name="Santos B.A.C.M."/>
            <person name="Zappacosta D."/>
            <person name="Garbus I."/>
            <person name="Selva J.P."/>
            <person name="Gallo C.A."/>
            <person name="Diaz A."/>
            <person name="Albertini E."/>
            <person name="Caccamo M."/>
            <person name="Echenique V."/>
        </authorList>
    </citation>
    <scope>NUCLEOTIDE SEQUENCE [LARGE SCALE GENOMIC DNA]</scope>
    <source>
        <strain evidence="3">cv. Victoria</strain>
        <tissue evidence="2">Leaf</tissue>
    </source>
</reference>
<evidence type="ECO:0000313" key="3">
    <source>
        <dbReference type="Proteomes" id="UP000324897"/>
    </source>
</evidence>
<feature type="compositionally biased region" description="Basic and acidic residues" evidence="1">
    <location>
        <begin position="51"/>
        <end position="62"/>
    </location>
</feature>
<dbReference type="Proteomes" id="UP000324897">
    <property type="component" value="Chromosome 5"/>
</dbReference>
<name>A0A5J9WE46_9POAL</name>
<comment type="caution">
    <text evidence="2">The sequence shown here is derived from an EMBL/GenBank/DDBJ whole genome shotgun (WGS) entry which is preliminary data.</text>
</comment>
<organism evidence="2 3">
    <name type="scientific">Eragrostis curvula</name>
    <name type="common">weeping love grass</name>
    <dbReference type="NCBI Taxonomy" id="38414"/>
    <lineage>
        <taxon>Eukaryota</taxon>
        <taxon>Viridiplantae</taxon>
        <taxon>Streptophyta</taxon>
        <taxon>Embryophyta</taxon>
        <taxon>Tracheophyta</taxon>
        <taxon>Spermatophyta</taxon>
        <taxon>Magnoliopsida</taxon>
        <taxon>Liliopsida</taxon>
        <taxon>Poales</taxon>
        <taxon>Poaceae</taxon>
        <taxon>PACMAD clade</taxon>
        <taxon>Chloridoideae</taxon>
        <taxon>Eragrostideae</taxon>
        <taxon>Eragrostidinae</taxon>
        <taxon>Eragrostis</taxon>
    </lineage>
</organism>
<keyword evidence="3" id="KW-1185">Reference proteome</keyword>
<proteinExistence type="predicted"/>
<feature type="non-terminal residue" evidence="2">
    <location>
        <position position="1"/>
    </location>
</feature>
<protein>
    <submittedName>
        <fullName evidence="2">Uncharacterized protein</fullName>
    </submittedName>
</protein>
<evidence type="ECO:0000313" key="2">
    <source>
        <dbReference type="EMBL" id="TVU45690.1"/>
    </source>
</evidence>
<sequence>GLRFDESPVPGRHFGARTLQPASLPEPCIASVALPPLVRSTRLRRAHRASKMREDGKGDAPHCGRPWPRAAAEQGGMGDSACERRLGKAVQEDGMALGWVE</sequence>
<feature type="region of interest" description="Disordered" evidence="1">
    <location>
        <begin position="45"/>
        <end position="79"/>
    </location>
</feature>
<dbReference type="Gramene" id="TVU45690">
    <property type="protein sequence ID" value="TVU45690"/>
    <property type="gene ID" value="EJB05_05186"/>
</dbReference>
<dbReference type="EMBL" id="RWGY01000004">
    <property type="protein sequence ID" value="TVU45690.1"/>
    <property type="molecule type" value="Genomic_DNA"/>
</dbReference>
<gene>
    <name evidence="2" type="ORF">EJB05_05186</name>
</gene>